<gene>
    <name evidence="1" type="ORF">RchiOBHm_Chr6g0281831</name>
</gene>
<evidence type="ECO:0000313" key="1">
    <source>
        <dbReference type="EMBL" id="PRQ25279.1"/>
    </source>
</evidence>
<keyword evidence="2" id="KW-1185">Reference proteome</keyword>
<organism evidence="1 2">
    <name type="scientific">Rosa chinensis</name>
    <name type="common">China rose</name>
    <dbReference type="NCBI Taxonomy" id="74649"/>
    <lineage>
        <taxon>Eukaryota</taxon>
        <taxon>Viridiplantae</taxon>
        <taxon>Streptophyta</taxon>
        <taxon>Embryophyta</taxon>
        <taxon>Tracheophyta</taxon>
        <taxon>Spermatophyta</taxon>
        <taxon>Magnoliopsida</taxon>
        <taxon>eudicotyledons</taxon>
        <taxon>Gunneridae</taxon>
        <taxon>Pentapetalae</taxon>
        <taxon>rosids</taxon>
        <taxon>fabids</taxon>
        <taxon>Rosales</taxon>
        <taxon>Rosaceae</taxon>
        <taxon>Rosoideae</taxon>
        <taxon>Rosoideae incertae sedis</taxon>
        <taxon>Rosa</taxon>
    </lineage>
</organism>
<accession>A0A2P6PTL8</accession>
<comment type="caution">
    <text evidence="1">The sequence shown here is derived from an EMBL/GenBank/DDBJ whole genome shotgun (WGS) entry which is preliminary data.</text>
</comment>
<dbReference type="AlphaFoldDB" id="A0A2P6PTL8"/>
<dbReference type="Proteomes" id="UP000238479">
    <property type="component" value="Chromosome 6"/>
</dbReference>
<sequence>MEAMFLICLIRDSEDVFDLFDLFLSSPTPAIRIANAPRLGSFDPERESPAQAAFPVTLLRSTVSGRPSGASLFRSVLAVATSSTSPI</sequence>
<name>A0A2P6PTL8_ROSCH</name>
<reference evidence="1 2" key="1">
    <citation type="journal article" date="2018" name="Nat. Genet.">
        <title>The Rosa genome provides new insights in the design of modern roses.</title>
        <authorList>
            <person name="Bendahmane M."/>
        </authorList>
    </citation>
    <scope>NUCLEOTIDE SEQUENCE [LARGE SCALE GENOMIC DNA]</scope>
    <source>
        <strain evidence="2">cv. Old Blush</strain>
    </source>
</reference>
<evidence type="ECO:0000313" key="2">
    <source>
        <dbReference type="Proteomes" id="UP000238479"/>
    </source>
</evidence>
<proteinExistence type="predicted"/>
<dbReference type="Gramene" id="PRQ25279">
    <property type="protein sequence ID" value="PRQ25279"/>
    <property type="gene ID" value="RchiOBHm_Chr6g0281831"/>
</dbReference>
<dbReference type="EMBL" id="PDCK01000044">
    <property type="protein sequence ID" value="PRQ25279.1"/>
    <property type="molecule type" value="Genomic_DNA"/>
</dbReference>
<protein>
    <submittedName>
        <fullName evidence="1">Uncharacterized protein</fullName>
    </submittedName>
</protein>